<evidence type="ECO:0000313" key="6">
    <source>
        <dbReference type="EMBL" id="RKT46274.1"/>
    </source>
</evidence>
<evidence type="ECO:0000256" key="3">
    <source>
        <dbReference type="ARBA" id="ARBA00023004"/>
    </source>
</evidence>
<keyword evidence="1" id="KW-0479">Metal-binding</keyword>
<evidence type="ECO:0000313" key="7">
    <source>
        <dbReference type="Proteomes" id="UP000274556"/>
    </source>
</evidence>
<sequence length="311" mass="34204">MNWFGNAHLHNCYILVLINKEQIMPAPNGLRTFDVAPSPTTGGARPEQTAQRLTLLQLTDPHLFAEPDGQLLGVTTRRSFEAVLELALAHSPPADALVLTGDLVHDESREGYRALRRLLDRTGLPYYCIPGNHDSQPLMEELLGPAALGPVAVRTLGDWNLVFLDSTEPGREGGRIGQARLAALGDALVAKRSPAVIFLHQHPIPVQSAWMDRLSVEDGDELIALCNRHHQVKALVCGHVHQEFAQRLDGYWVLGTPSTCVQFEPRQSKFAIDAQPPGYRELTLLANGALETRVVRLDGYPERPSRTAGGY</sequence>
<protein>
    <submittedName>
        <fullName evidence="6">Icc protein</fullName>
    </submittedName>
</protein>
<dbReference type="PANTHER" id="PTHR42988:SF2">
    <property type="entry name" value="CYCLIC NUCLEOTIDE PHOSPHODIESTERASE CBUA0032-RELATED"/>
    <property type="match status" value="1"/>
</dbReference>
<organism evidence="6 7">
    <name type="scientific">Thiocapsa rosea</name>
    <dbReference type="NCBI Taxonomy" id="69360"/>
    <lineage>
        <taxon>Bacteria</taxon>
        <taxon>Pseudomonadati</taxon>
        <taxon>Pseudomonadota</taxon>
        <taxon>Gammaproteobacteria</taxon>
        <taxon>Chromatiales</taxon>
        <taxon>Chromatiaceae</taxon>
        <taxon>Thiocapsa</taxon>
    </lineage>
</organism>
<dbReference type="EMBL" id="RBXL01000001">
    <property type="protein sequence ID" value="RKT46274.1"/>
    <property type="molecule type" value="Genomic_DNA"/>
</dbReference>
<proteinExistence type="inferred from homology"/>
<feature type="domain" description="Calcineurin-like phosphoesterase" evidence="5">
    <location>
        <begin position="54"/>
        <end position="242"/>
    </location>
</feature>
<accession>A0A495VAH3</accession>
<evidence type="ECO:0000256" key="1">
    <source>
        <dbReference type="ARBA" id="ARBA00022723"/>
    </source>
</evidence>
<dbReference type="Pfam" id="PF00149">
    <property type="entry name" value="Metallophos"/>
    <property type="match status" value="1"/>
</dbReference>
<dbReference type="GO" id="GO:0046872">
    <property type="term" value="F:metal ion binding"/>
    <property type="evidence" value="ECO:0007669"/>
    <property type="project" value="UniProtKB-KW"/>
</dbReference>
<evidence type="ECO:0000256" key="4">
    <source>
        <dbReference type="ARBA" id="ARBA00025742"/>
    </source>
</evidence>
<comment type="caution">
    <text evidence="6">The sequence shown here is derived from an EMBL/GenBank/DDBJ whole genome shotgun (WGS) entry which is preliminary data.</text>
</comment>
<dbReference type="SUPFAM" id="SSF56300">
    <property type="entry name" value="Metallo-dependent phosphatases"/>
    <property type="match status" value="1"/>
</dbReference>
<evidence type="ECO:0000259" key="5">
    <source>
        <dbReference type="Pfam" id="PF00149"/>
    </source>
</evidence>
<gene>
    <name evidence="6" type="ORF">BDD21_3780</name>
</gene>
<keyword evidence="3" id="KW-0408">Iron</keyword>
<keyword evidence="7" id="KW-1185">Reference proteome</keyword>
<dbReference type="Gene3D" id="3.60.21.10">
    <property type="match status" value="1"/>
</dbReference>
<dbReference type="InterPro" id="IPR004843">
    <property type="entry name" value="Calcineurin-like_PHP"/>
</dbReference>
<keyword evidence="2" id="KW-0378">Hydrolase</keyword>
<dbReference type="InterPro" id="IPR029052">
    <property type="entry name" value="Metallo-depent_PP-like"/>
</dbReference>
<name>A0A495VAH3_9GAMM</name>
<dbReference type="GO" id="GO:0004112">
    <property type="term" value="F:cyclic-nucleotide phosphodiesterase activity"/>
    <property type="evidence" value="ECO:0007669"/>
    <property type="project" value="InterPro"/>
</dbReference>
<dbReference type="InterPro" id="IPR026575">
    <property type="entry name" value="GpdQ/CpdA-like"/>
</dbReference>
<evidence type="ECO:0000256" key="2">
    <source>
        <dbReference type="ARBA" id="ARBA00022801"/>
    </source>
</evidence>
<dbReference type="Proteomes" id="UP000274556">
    <property type="component" value="Unassembled WGS sequence"/>
</dbReference>
<dbReference type="PANTHER" id="PTHR42988">
    <property type="entry name" value="PHOSPHOHYDROLASE"/>
    <property type="match status" value="1"/>
</dbReference>
<comment type="similarity">
    <text evidence="4">Belongs to the cyclic nucleotide phosphodiesterase class-III family.</text>
</comment>
<reference evidence="6 7" key="1">
    <citation type="submission" date="2018-10" db="EMBL/GenBank/DDBJ databases">
        <title>Genomic Encyclopedia of Archaeal and Bacterial Type Strains, Phase II (KMG-II): from individual species to whole genera.</title>
        <authorList>
            <person name="Goeker M."/>
        </authorList>
    </citation>
    <scope>NUCLEOTIDE SEQUENCE [LARGE SCALE GENOMIC DNA]</scope>
    <source>
        <strain evidence="6 7">DSM 235</strain>
    </source>
</reference>
<dbReference type="InterPro" id="IPR050884">
    <property type="entry name" value="CNP_phosphodiesterase-III"/>
</dbReference>
<dbReference type="NCBIfam" id="NF008359">
    <property type="entry name" value="PRK11148.1"/>
    <property type="match status" value="1"/>
</dbReference>
<dbReference type="AlphaFoldDB" id="A0A495VAH3"/>
<dbReference type="CDD" id="cd07402">
    <property type="entry name" value="MPP_GpdQ"/>
    <property type="match status" value="1"/>
</dbReference>